<protein>
    <submittedName>
        <fullName evidence="1">Uncharacterized protein</fullName>
    </submittedName>
</protein>
<evidence type="ECO:0000313" key="2">
    <source>
        <dbReference type="Proteomes" id="UP000002497"/>
    </source>
</evidence>
<dbReference type="VEuPathDB" id="FungiDB:CPSG_00745"/>
<evidence type="ECO:0000313" key="1">
    <source>
        <dbReference type="EMBL" id="EFW22846.1"/>
    </source>
</evidence>
<proteinExistence type="predicted"/>
<dbReference type="Proteomes" id="UP000002497">
    <property type="component" value="Unassembled WGS sequence"/>
</dbReference>
<keyword evidence="2" id="KW-1185">Reference proteome</keyword>
<reference evidence="2" key="2">
    <citation type="submission" date="2010-03" db="EMBL/GenBank/DDBJ databases">
        <title>The genome sequence of Coccidioides posadasii strain Silveira.</title>
        <authorList>
            <consortium name="The Broad Institute Genome Sequencing Center for Infectious Disease"/>
            <person name="Neafsey D."/>
            <person name="Orbach M."/>
            <person name="Henn M.R."/>
            <person name="Cole G.T."/>
            <person name="Galgiani J."/>
            <person name="Gardner M.J."/>
            <person name="Kirkland T.N."/>
            <person name="Taylor J.W."/>
            <person name="Young S.K."/>
            <person name="Zeng Q."/>
            <person name="Koehrsen M."/>
            <person name="Alvarado L."/>
            <person name="Berlin A."/>
            <person name="Borenstein D."/>
            <person name="Chapman S.B."/>
            <person name="Chen Z."/>
            <person name="Engels R."/>
            <person name="Freedman E."/>
            <person name="Gellesch M."/>
            <person name="Goldberg J."/>
            <person name="Griggs A."/>
            <person name="Gujja S."/>
            <person name="Heilman E."/>
            <person name="Heiman D."/>
            <person name="Howarth C."/>
            <person name="Jen D."/>
            <person name="Larson L."/>
            <person name="Mehta T."/>
            <person name="Neiman D."/>
            <person name="Park D."/>
            <person name="Pearson M."/>
            <person name="Richards J."/>
            <person name="Roberts A."/>
            <person name="Saif S."/>
            <person name="Shea T."/>
            <person name="Shenoy N."/>
            <person name="Sisk P."/>
            <person name="Stolte C."/>
            <person name="Sykes S."/>
            <person name="Walk T."/>
            <person name="White J."/>
            <person name="Yandava C."/>
            <person name="Haas B."/>
            <person name="Nusbaum C."/>
            <person name="Birren B."/>
        </authorList>
    </citation>
    <scope>NUCLEOTIDE SEQUENCE [LARGE SCALE GENOMIC DNA]</scope>
    <source>
        <strain evidence="2">RMSCC 757 / Silveira</strain>
    </source>
</reference>
<sequence>MADNPKKPFLGLSSLHRPWTINPSILERMPYPRRMDFSFFNVNRSPVNINQINHEKAQNLHMEMAKLPRPPEVGCFFPAIYRCPDLKSLAHLFINRVKNLSEPFPAELHNM</sequence>
<dbReference type="HOGENOM" id="CLU_2158136_0_0_1"/>
<dbReference type="OMA" id="PWTINPS"/>
<name>E9CT36_COCPS</name>
<organism evidence="2">
    <name type="scientific">Coccidioides posadasii (strain RMSCC 757 / Silveira)</name>
    <name type="common">Valley fever fungus</name>
    <dbReference type="NCBI Taxonomy" id="443226"/>
    <lineage>
        <taxon>Eukaryota</taxon>
        <taxon>Fungi</taxon>
        <taxon>Dikarya</taxon>
        <taxon>Ascomycota</taxon>
        <taxon>Pezizomycotina</taxon>
        <taxon>Eurotiomycetes</taxon>
        <taxon>Eurotiomycetidae</taxon>
        <taxon>Onygenales</taxon>
        <taxon>Onygenaceae</taxon>
        <taxon>Coccidioides</taxon>
    </lineage>
</organism>
<gene>
    <name evidence="1" type="ORF">CPSG_00745</name>
</gene>
<dbReference type="AlphaFoldDB" id="E9CT36"/>
<accession>E9CT36</accession>
<reference evidence="2" key="1">
    <citation type="journal article" date="2010" name="Genome Res.">
        <title>Population genomic sequencing of Coccidioides fungi reveals recent hybridization and transposon control.</title>
        <authorList>
            <person name="Neafsey D.E."/>
            <person name="Barker B.M."/>
            <person name="Sharpton T.J."/>
            <person name="Stajich J.E."/>
            <person name="Park D.J."/>
            <person name="Whiston E."/>
            <person name="Hung C.-Y."/>
            <person name="McMahan C."/>
            <person name="White J."/>
            <person name="Sykes S."/>
            <person name="Heiman D."/>
            <person name="Young S."/>
            <person name="Zeng Q."/>
            <person name="Abouelleil A."/>
            <person name="Aftuck L."/>
            <person name="Bessette D."/>
            <person name="Brown A."/>
            <person name="FitzGerald M."/>
            <person name="Lui A."/>
            <person name="Macdonald J.P."/>
            <person name="Priest M."/>
            <person name="Orbach M.J."/>
            <person name="Galgiani J.N."/>
            <person name="Kirkland T.N."/>
            <person name="Cole G.T."/>
            <person name="Birren B.W."/>
            <person name="Henn M.R."/>
            <person name="Taylor J.W."/>
            <person name="Rounsley S.D."/>
        </authorList>
    </citation>
    <scope>NUCLEOTIDE SEQUENCE [LARGE SCALE GENOMIC DNA]</scope>
    <source>
        <strain evidence="2">RMSCC 757 / Silveira</strain>
    </source>
</reference>
<dbReference type="EMBL" id="GL636486">
    <property type="protein sequence ID" value="EFW22846.1"/>
    <property type="molecule type" value="Genomic_DNA"/>
</dbReference>